<evidence type="ECO:0000256" key="2">
    <source>
        <dbReference type="ARBA" id="ARBA00022643"/>
    </source>
</evidence>
<evidence type="ECO:0000256" key="4">
    <source>
        <dbReference type="SAM" id="MobiDB-lite"/>
    </source>
</evidence>
<evidence type="ECO:0000256" key="1">
    <source>
        <dbReference type="ARBA" id="ARBA00022630"/>
    </source>
</evidence>
<feature type="region of interest" description="Disordered" evidence="4">
    <location>
        <begin position="1"/>
        <end position="37"/>
    </location>
</feature>
<sequence length="398" mass="43766">MGDSTRTNESERRERETERDRKGGSRAESQPGKTGLDALGIDALGKFSLRRRWVGSERPWRVSAAAFPEEGTPVEQAQFLVRYAVLAPSSHNTQPWLFNVSGDEIRLFADTDRWLTVADPDKRELYLSLGAALENLLVAAEHFGLGHDVRYLPGSDSNHAATVRLSSGDGDSSRASGSGKSGASASQHRDSRLFEAIPRRRTGRGQYQERTIPREDLGAIRDSCVEDDVTLQFVADPQKLGTVADLTARADRRQFADPAYRRELGRWIGRGAFGDSWPGAKMGKLLVTYLNVGRRQARKDAASIRNAPLVAVVRTKSDGRGAQIRAGQVFERASLLATVLGVQTHPMSAALEVPSIRRELTDLLGRPEWSSQHLFRLGYAEGVSGPSPRRRAEAVLVE</sequence>
<dbReference type="InterPro" id="IPR000415">
    <property type="entry name" value="Nitroreductase-like"/>
</dbReference>
<dbReference type="AlphaFoldDB" id="A0ABD5WHH0"/>
<keyword evidence="6" id="KW-1185">Reference proteome</keyword>
<keyword evidence="3" id="KW-0560">Oxidoreductase</keyword>
<protein>
    <submittedName>
        <fullName evidence="5">Acg family FMN-binding oxidoreductase</fullName>
    </submittedName>
</protein>
<dbReference type="Proteomes" id="UP001596407">
    <property type="component" value="Unassembled WGS sequence"/>
</dbReference>
<proteinExistence type="predicted"/>
<dbReference type="Gene3D" id="3.40.109.10">
    <property type="entry name" value="NADH Oxidase"/>
    <property type="match status" value="2"/>
</dbReference>
<feature type="region of interest" description="Disordered" evidence="4">
    <location>
        <begin position="162"/>
        <end position="213"/>
    </location>
</feature>
<accession>A0ABD5WHH0</accession>
<dbReference type="InterPro" id="IPR050627">
    <property type="entry name" value="Nitroreductase/BluB"/>
</dbReference>
<dbReference type="NCBIfam" id="NF047509">
    <property type="entry name" value="Rv3131_FMN_oxido"/>
    <property type="match status" value="1"/>
</dbReference>
<evidence type="ECO:0000313" key="5">
    <source>
        <dbReference type="EMBL" id="MFC7078895.1"/>
    </source>
</evidence>
<gene>
    <name evidence="5" type="ORF">ACFQJ6_00860</name>
</gene>
<dbReference type="SUPFAM" id="SSF55469">
    <property type="entry name" value="FMN-dependent nitroreductase-like"/>
    <property type="match status" value="2"/>
</dbReference>
<dbReference type="PANTHER" id="PTHR23026:SF90">
    <property type="entry name" value="IODOTYROSINE DEIODINASE 1"/>
    <property type="match status" value="1"/>
</dbReference>
<feature type="compositionally biased region" description="Basic and acidic residues" evidence="4">
    <location>
        <begin position="1"/>
        <end position="25"/>
    </location>
</feature>
<dbReference type="EMBL" id="JBHSZH010000001">
    <property type="protein sequence ID" value="MFC7078895.1"/>
    <property type="molecule type" value="Genomic_DNA"/>
</dbReference>
<keyword evidence="2" id="KW-0288">FMN</keyword>
<name>A0ABD5WHH0_9EURY</name>
<keyword evidence="1" id="KW-0285">Flavoprotein</keyword>
<reference evidence="5 6" key="1">
    <citation type="journal article" date="2019" name="Int. J. Syst. Evol. Microbiol.">
        <title>The Global Catalogue of Microorganisms (GCM) 10K type strain sequencing project: providing services to taxonomists for standard genome sequencing and annotation.</title>
        <authorList>
            <consortium name="The Broad Institute Genomics Platform"/>
            <consortium name="The Broad Institute Genome Sequencing Center for Infectious Disease"/>
            <person name="Wu L."/>
            <person name="Ma J."/>
        </authorList>
    </citation>
    <scope>NUCLEOTIDE SEQUENCE [LARGE SCALE GENOMIC DNA]</scope>
    <source>
        <strain evidence="5 6">DT72</strain>
    </source>
</reference>
<dbReference type="PANTHER" id="PTHR23026">
    <property type="entry name" value="NADPH NITROREDUCTASE"/>
    <property type="match status" value="1"/>
</dbReference>
<organism evidence="5 6">
    <name type="scientific">Halorussus caseinilyticus</name>
    <dbReference type="NCBI Taxonomy" id="3034025"/>
    <lineage>
        <taxon>Archaea</taxon>
        <taxon>Methanobacteriati</taxon>
        <taxon>Methanobacteriota</taxon>
        <taxon>Stenosarchaea group</taxon>
        <taxon>Halobacteria</taxon>
        <taxon>Halobacteriales</taxon>
        <taxon>Haladaptataceae</taxon>
        <taxon>Halorussus</taxon>
    </lineage>
</organism>
<feature type="compositionally biased region" description="Low complexity" evidence="4">
    <location>
        <begin position="166"/>
        <end position="186"/>
    </location>
</feature>
<dbReference type="GO" id="GO:0016491">
    <property type="term" value="F:oxidoreductase activity"/>
    <property type="evidence" value="ECO:0007669"/>
    <property type="project" value="UniProtKB-KW"/>
</dbReference>
<dbReference type="RefSeq" id="WP_276282565.1">
    <property type="nucleotide sequence ID" value="NZ_CP119810.1"/>
</dbReference>
<evidence type="ECO:0000313" key="6">
    <source>
        <dbReference type="Proteomes" id="UP001596407"/>
    </source>
</evidence>
<evidence type="ECO:0000256" key="3">
    <source>
        <dbReference type="ARBA" id="ARBA00023002"/>
    </source>
</evidence>
<comment type="caution">
    <text evidence="5">The sequence shown here is derived from an EMBL/GenBank/DDBJ whole genome shotgun (WGS) entry which is preliminary data.</text>
</comment>
<dbReference type="GeneID" id="79305329"/>